<protein>
    <submittedName>
        <fullName evidence="2">Polysaccharide deacetylase family protein</fullName>
    </submittedName>
</protein>
<name>A0ABY4IDP3_CHIFI</name>
<organism evidence="2 3">
    <name type="scientific">Chitinophaga filiformis</name>
    <name type="common">Myxococcus filiformis</name>
    <name type="synonym">Flexibacter filiformis</name>
    <dbReference type="NCBI Taxonomy" id="104663"/>
    <lineage>
        <taxon>Bacteria</taxon>
        <taxon>Pseudomonadati</taxon>
        <taxon>Bacteroidota</taxon>
        <taxon>Chitinophagia</taxon>
        <taxon>Chitinophagales</taxon>
        <taxon>Chitinophagaceae</taxon>
        <taxon>Chitinophaga</taxon>
    </lineage>
</organism>
<dbReference type="PROSITE" id="PS51677">
    <property type="entry name" value="NODB"/>
    <property type="match status" value="1"/>
</dbReference>
<dbReference type="EMBL" id="CP095855">
    <property type="protein sequence ID" value="UPK72766.1"/>
    <property type="molecule type" value="Genomic_DNA"/>
</dbReference>
<dbReference type="CDD" id="cd10941">
    <property type="entry name" value="CE4_PuuE_HpPgdA_like_2"/>
    <property type="match status" value="1"/>
</dbReference>
<evidence type="ECO:0000313" key="2">
    <source>
        <dbReference type="EMBL" id="UPK72766.1"/>
    </source>
</evidence>
<accession>A0ABY4IDP3</accession>
<proteinExistence type="predicted"/>
<feature type="domain" description="NodB homology" evidence="1">
    <location>
        <begin position="26"/>
        <end position="170"/>
    </location>
</feature>
<dbReference type="PANTHER" id="PTHR47561">
    <property type="entry name" value="POLYSACCHARIDE DEACETYLASE FAMILY PROTEIN (AFU_ORTHOLOGUE AFUA_6G05030)"/>
    <property type="match status" value="1"/>
</dbReference>
<dbReference type="PANTHER" id="PTHR47561:SF1">
    <property type="entry name" value="POLYSACCHARIDE DEACETYLASE FAMILY PROTEIN (AFU_ORTHOLOGUE AFUA_6G05030)"/>
    <property type="match status" value="1"/>
</dbReference>
<evidence type="ECO:0000259" key="1">
    <source>
        <dbReference type="PROSITE" id="PS51677"/>
    </source>
</evidence>
<dbReference type="Gene3D" id="3.20.20.370">
    <property type="entry name" value="Glycoside hydrolase/deacetylase"/>
    <property type="match status" value="1"/>
</dbReference>
<dbReference type="InterPro" id="IPR002509">
    <property type="entry name" value="NODB_dom"/>
</dbReference>
<evidence type="ECO:0000313" key="3">
    <source>
        <dbReference type="Proteomes" id="UP000830198"/>
    </source>
</evidence>
<keyword evidence="3" id="KW-1185">Reference proteome</keyword>
<sequence length="305" mass="35406">MKDSCTPTFTLSIDWEDFGQILCRDYCSLITQPLKTIDRQTNIILDTLSETNQKATFFILGMLAQYRPDLVMKIASQGHEIAMHGQHHVNMRRLSRKEAHKDLSDSYNLITDIIGAPIHGYRAPYFSIDESNLYVLEILSEMGLIYDSSIFPMKLRRYGIANFNTSDMLYELPNGRSLVELPLTVIDWKQKKIPVAGGGYMRLLPKFYLDRVFRDLSKRQQNVMLYMHPYEFDTEYINCSENYPPGTSYSKTRTFIANMRWNLFRNSIRPKINALLQSYNFITCLKKAENVKKHTHSPTVLGCPQ</sequence>
<dbReference type="Proteomes" id="UP000830198">
    <property type="component" value="Chromosome"/>
</dbReference>
<reference evidence="2 3" key="1">
    <citation type="submission" date="2022-04" db="EMBL/GenBank/DDBJ databases">
        <title>The arsenic-methylating capacity of Chitinophaga filiformis YT5 during chitin decomposition.</title>
        <authorList>
            <person name="Chen G."/>
            <person name="Liang Y."/>
        </authorList>
    </citation>
    <scope>NUCLEOTIDE SEQUENCE [LARGE SCALE GENOMIC DNA]</scope>
    <source>
        <strain evidence="2 3">YT5</strain>
    </source>
</reference>
<dbReference type="InterPro" id="IPR022560">
    <property type="entry name" value="DUF3473"/>
</dbReference>
<dbReference type="Pfam" id="PF11959">
    <property type="entry name" value="DUF3473"/>
    <property type="match status" value="1"/>
</dbReference>
<dbReference type="InterPro" id="IPR045235">
    <property type="entry name" value="PuuE_HpPgdA-like"/>
</dbReference>
<dbReference type="InterPro" id="IPR011330">
    <property type="entry name" value="Glyco_hydro/deAcase_b/a-brl"/>
</dbReference>
<dbReference type="RefSeq" id="WP_247814944.1">
    <property type="nucleotide sequence ID" value="NZ_CP095855.1"/>
</dbReference>
<dbReference type="SUPFAM" id="SSF88713">
    <property type="entry name" value="Glycoside hydrolase/deacetylase"/>
    <property type="match status" value="1"/>
</dbReference>
<gene>
    <name evidence="2" type="ORF">MYF79_15855</name>
</gene>
<dbReference type="Pfam" id="PF01522">
    <property type="entry name" value="Polysacc_deac_1"/>
    <property type="match status" value="1"/>
</dbReference>